<gene>
    <name evidence="1" type="ORF">SD70_10485</name>
</gene>
<dbReference type="EMBL" id="JXAK01000015">
    <property type="protein sequence ID" value="KIL40856.1"/>
    <property type="molecule type" value="Genomic_DNA"/>
</dbReference>
<organism evidence="1 2">
    <name type="scientific">Gordoniibacillus kamchatkensis</name>
    <dbReference type="NCBI Taxonomy" id="1590651"/>
    <lineage>
        <taxon>Bacteria</taxon>
        <taxon>Bacillati</taxon>
        <taxon>Bacillota</taxon>
        <taxon>Bacilli</taxon>
        <taxon>Bacillales</taxon>
        <taxon>Paenibacillaceae</taxon>
        <taxon>Gordoniibacillus</taxon>
    </lineage>
</organism>
<evidence type="ECO:0000313" key="2">
    <source>
        <dbReference type="Proteomes" id="UP000031967"/>
    </source>
</evidence>
<evidence type="ECO:0000313" key="1">
    <source>
        <dbReference type="EMBL" id="KIL40856.1"/>
    </source>
</evidence>
<proteinExistence type="predicted"/>
<comment type="caution">
    <text evidence="1">The sequence shown here is derived from an EMBL/GenBank/DDBJ whole genome shotgun (WGS) entry which is preliminary data.</text>
</comment>
<protein>
    <submittedName>
        <fullName evidence="1">Uncharacterized protein</fullName>
    </submittedName>
</protein>
<accession>A0ABR5AIJ8</accession>
<sequence length="96" mass="10778">MPCREETHFYWVHFQTVGEWFEVSEKLADDGARSGQPYAQIEQFAFYVAKTGALQAQEDVPPCTCARGRSDGRILHRFWHRRPPIAKPAAASAAAG</sequence>
<dbReference type="Proteomes" id="UP000031967">
    <property type="component" value="Unassembled WGS sequence"/>
</dbReference>
<reference evidence="1 2" key="1">
    <citation type="submission" date="2014-12" db="EMBL/GenBank/DDBJ databases">
        <title>Draft genome sequence of Paenibacillus kamchatkensis strain B-2647.</title>
        <authorList>
            <person name="Karlyshev A.V."/>
            <person name="Kudryashova E.B."/>
        </authorList>
    </citation>
    <scope>NUCLEOTIDE SEQUENCE [LARGE SCALE GENOMIC DNA]</scope>
    <source>
        <strain evidence="1 2">VKM B-2647</strain>
    </source>
</reference>
<name>A0ABR5AIJ8_9BACL</name>
<keyword evidence="2" id="KW-1185">Reference proteome</keyword>